<feature type="region of interest" description="Disordered" evidence="2">
    <location>
        <begin position="1"/>
        <end position="86"/>
    </location>
</feature>
<evidence type="ECO:0000256" key="1">
    <source>
        <dbReference type="SAM" id="Coils"/>
    </source>
</evidence>
<feature type="coiled-coil region" evidence="1">
    <location>
        <begin position="488"/>
        <end position="515"/>
    </location>
</feature>
<protein>
    <recommendedName>
        <fullName evidence="7">G domain-containing protein</fullName>
    </recommendedName>
</protein>
<comment type="caution">
    <text evidence="5">The sequence shown here is derived from an EMBL/GenBank/DDBJ whole genome shotgun (WGS) entry which is preliminary data.</text>
</comment>
<name>A0A3M7GXQ3_HORWE</name>
<reference evidence="5 6" key="1">
    <citation type="journal article" date="2018" name="BMC Genomics">
        <title>Genomic evidence for intraspecific hybridization in a clonal and extremely halotolerant yeast.</title>
        <authorList>
            <person name="Gostincar C."/>
            <person name="Stajich J.E."/>
            <person name="Zupancic J."/>
            <person name="Zalar P."/>
            <person name="Gunde-Cimerman N."/>
        </authorList>
    </citation>
    <scope>NUCLEOTIDE SEQUENCE [LARGE SCALE GENOMIC DNA]</scope>
    <source>
        <strain evidence="5 6">EXF-171</strain>
    </source>
</reference>
<evidence type="ECO:0000313" key="6">
    <source>
        <dbReference type="Proteomes" id="UP000281468"/>
    </source>
</evidence>
<accession>A0A3M7GXQ3</accession>
<dbReference type="InterPro" id="IPR056024">
    <property type="entry name" value="DUF7605"/>
</dbReference>
<evidence type="ECO:0000256" key="2">
    <source>
        <dbReference type="SAM" id="MobiDB-lite"/>
    </source>
</evidence>
<gene>
    <name evidence="5" type="ORF">D0862_04779</name>
</gene>
<organism evidence="5 6">
    <name type="scientific">Hortaea werneckii</name>
    <name type="common">Black yeast</name>
    <name type="synonym">Cladosporium werneckii</name>
    <dbReference type="NCBI Taxonomy" id="91943"/>
    <lineage>
        <taxon>Eukaryota</taxon>
        <taxon>Fungi</taxon>
        <taxon>Dikarya</taxon>
        <taxon>Ascomycota</taxon>
        <taxon>Pezizomycotina</taxon>
        <taxon>Dothideomycetes</taxon>
        <taxon>Dothideomycetidae</taxon>
        <taxon>Mycosphaerellales</taxon>
        <taxon>Teratosphaeriaceae</taxon>
        <taxon>Hortaea</taxon>
    </lineage>
</organism>
<sequence length="932" mass="105415">MSNKAVATFKMGKPSVAQMTRSKRKRTDDDCDDDEAVKPEVAGEESGSGDGTEDSDDDDSSTSDEDNDTDGDSTGLIEHHEDSEGFPDRVVYDEAFAKTVAELSDIAKRASKILRESQCTSKRVRGLTTHAEELSQVPRPEREKVALLGNTGAGKSSLLNSLLGLPNMAKAMAGGQSCTFVGTEYEQPFPGQTKKLAAKVEYFGIASIRELLSRLIKDYNHWNFEREEDLNEEERQELSRLSKTAFTTFRSLFCDKEEFETIEAGREYLERAYQRKSQTALDEFFKWCKELLEEKEADEKDRTEYLDADTQQGLLDQLEPLVFSNSQFKEPTLWPLVKKVRIGIQGPRILQYITLVDLPGLDDTNRVRVDASYEIMNNCEAIWVVAKIDRAITETGVDSLLMRYGKLYKMVMICTGTDDNIDAGLASYLEGEGQDIGDHEQLLKREVRLRKQFEKSLPKQIAAKQKVLTKDKKDQKKGKKQTMTKYYRGKLQKEIKDLMEEKEAAKAALPGIEQARFELLVSARNEYTIRRLQEEKSDHLPMRTTLPVFCVSNSHYSSLKGAKAIKGPRLNAEMTGVPALRAYVLETSAPELLRTNDAYVNQKLTVFMKGLAMWAKSYNVEGGEQLLAAVKKPQGQVAGLIDQFVDQVVTFNEKVVVNALRDAQNDIVEAASSVLNDKIKPWHPSTKRAFIRRDGNHRTSVVPQQSWNEQFLEKASKLAKEGWDVFSEKEKELAAGLEKSLLGLLERMECDIENHPAAVVLPMDRIKEVFEAQMDGIRGACQDHESEFKKELRNIKLDTTQERPSGYFPLAMAQAYDECKKDSGPGVTQRCVDNLETYLKLQGASSPFAKVCAKLSEVLRPAADATSGRLAQKIQDIMSELYSQFDDMVDKKLDDKAEDELRRQFRAFLEEEEPEFEKMKAKLQKVKRTYDK</sequence>
<evidence type="ECO:0000259" key="3">
    <source>
        <dbReference type="Pfam" id="PF00350"/>
    </source>
</evidence>
<dbReference type="SUPFAM" id="SSF52540">
    <property type="entry name" value="P-loop containing nucleoside triphosphate hydrolases"/>
    <property type="match status" value="1"/>
</dbReference>
<evidence type="ECO:0008006" key="7">
    <source>
        <dbReference type="Google" id="ProtNLM"/>
    </source>
</evidence>
<dbReference type="InterPro" id="IPR027417">
    <property type="entry name" value="P-loop_NTPase"/>
</dbReference>
<keyword evidence="1" id="KW-0175">Coiled coil</keyword>
<dbReference type="InterPro" id="IPR045063">
    <property type="entry name" value="Dynamin_N"/>
</dbReference>
<dbReference type="Pfam" id="PF24564">
    <property type="entry name" value="DUF7605"/>
    <property type="match status" value="1"/>
</dbReference>
<dbReference type="VEuPathDB" id="FungiDB:BTJ68_12232"/>
<feature type="domain" description="Dynamin N-terminal" evidence="3">
    <location>
        <begin position="145"/>
        <end position="401"/>
    </location>
</feature>
<proteinExistence type="predicted"/>
<dbReference type="PANTHER" id="PTHR36681">
    <property type="entry name" value="NUCLEAR GTPASE, GERMINAL CENTER-ASSOCIATED, TANDEM DUPLICATE 3"/>
    <property type="match status" value="1"/>
</dbReference>
<dbReference type="Pfam" id="PF00350">
    <property type="entry name" value="Dynamin_N"/>
    <property type="match status" value="1"/>
</dbReference>
<dbReference type="Proteomes" id="UP000281468">
    <property type="component" value="Unassembled WGS sequence"/>
</dbReference>
<dbReference type="PANTHER" id="PTHR36681:SF3">
    <property type="entry name" value="NUCLEAR GTPASE, GERMINAL CENTER-ASSOCIATED, TANDEM DUPLICATE 3"/>
    <property type="match status" value="1"/>
</dbReference>
<feature type="compositionally biased region" description="Basic and acidic residues" evidence="2">
    <location>
        <begin position="77"/>
        <end position="86"/>
    </location>
</feature>
<feature type="domain" description="DUF7605" evidence="4">
    <location>
        <begin position="676"/>
        <end position="838"/>
    </location>
</feature>
<dbReference type="AlphaFoldDB" id="A0A3M7GXQ3"/>
<evidence type="ECO:0000313" key="5">
    <source>
        <dbReference type="EMBL" id="RMZ05950.1"/>
    </source>
</evidence>
<feature type="compositionally biased region" description="Acidic residues" evidence="2">
    <location>
        <begin position="51"/>
        <end position="71"/>
    </location>
</feature>
<dbReference type="Gene3D" id="3.40.50.300">
    <property type="entry name" value="P-loop containing nucleotide triphosphate hydrolases"/>
    <property type="match status" value="2"/>
</dbReference>
<evidence type="ECO:0000259" key="4">
    <source>
        <dbReference type="Pfam" id="PF24564"/>
    </source>
</evidence>
<dbReference type="EMBL" id="QWIQ01000119">
    <property type="protein sequence ID" value="RMZ05950.1"/>
    <property type="molecule type" value="Genomic_DNA"/>
</dbReference>